<name>A0A8S1N009_PARPR</name>
<dbReference type="Proteomes" id="UP000688137">
    <property type="component" value="Unassembled WGS sequence"/>
</dbReference>
<dbReference type="EMBL" id="CAJJDM010000078">
    <property type="protein sequence ID" value="CAD8085930.1"/>
    <property type="molecule type" value="Genomic_DNA"/>
</dbReference>
<accession>A0A8S1N009</accession>
<feature type="compositionally biased region" description="Polar residues" evidence="1">
    <location>
        <begin position="20"/>
        <end position="31"/>
    </location>
</feature>
<keyword evidence="3" id="KW-1185">Reference proteome</keyword>
<dbReference type="AlphaFoldDB" id="A0A8S1N009"/>
<sequence>MQKFQNLFNLLEEQRRKTSSGHSNSPKSKVTANHDDKFLKASIKAHDSRKYLLNNNPKSIHDRLSSLIRKKSSPINKLRIKHNSLHENSFISNTYTTQDEMPQILLPINEIQVPQYNINQSFQQDQKLKTDNNNYEIISLETQLQKYPKLQNYFQIKRIQKELVKKEQIKSNLSLANTKPPQDNSKYQLKYGIKFDNFVSRLQDKDAKIRIQKIYDRYTYQRISNKVYTEIPDVTKYTKLINTQTEIFQDVIENRRLSRSNQKKLESNLKEIYRQVLKN</sequence>
<dbReference type="OMA" id="TTQDEMP"/>
<protein>
    <submittedName>
        <fullName evidence="2">Uncharacterized protein</fullName>
    </submittedName>
</protein>
<reference evidence="2" key="1">
    <citation type="submission" date="2021-01" db="EMBL/GenBank/DDBJ databases">
        <authorList>
            <consortium name="Genoscope - CEA"/>
            <person name="William W."/>
        </authorList>
    </citation>
    <scope>NUCLEOTIDE SEQUENCE</scope>
</reference>
<feature type="region of interest" description="Disordered" evidence="1">
    <location>
        <begin position="14"/>
        <end position="33"/>
    </location>
</feature>
<evidence type="ECO:0000313" key="3">
    <source>
        <dbReference type="Proteomes" id="UP000688137"/>
    </source>
</evidence>
<evidence type="ECO:0000256" key="1">
    <source>
        <dbReference type="SAM" id="MobiDB-lite"/>
    </source>
</evidence>
<organism evidence="2 3">
    <name type="scientific">Paramecium primaurelia</name>
    <dbReference type="NCBI Taxonomy" id="5886"/>
    <lineage>
        <taxon>Eukaryota</taxon>
        <taxon>Sar</taxon>
        <taxon>Alveolata</taxon>
        <taxon>Ciliophora</taxon>
        <taxon>Intramacronucleata</taxon>
        <taxon>Oligohymenophorea</taxon>
        <taxon>Peniculida</taxon>
        <taxon>Parameciidae</taxon>
        <taxon>Paramecium</taxon>
    </lineage>
</organism>
<gene>
    <name evidence="2" type="ORF">PPRIM_AZ9-3.1.T0750142</name>
</gene>
<comment type="caution">
    <text evidence="2">The sequence shown here is derived from an EMBL/GenBank/DDBJ whole genome shotgun (WGS) entry which is preliminary data.</text>
</comment>
<evidence type="ECO:0000313" key="2">
    <source>
        <dbReference type="EMBL" id="CAD8085930.1"/>
    </source>
</evidence>
<proteinExistence type="predicted"/>